<organism evidence="4 5">
    <name type="scientific">Chryseobacterium artocarpi</name>
    <dbReference type="NCBI Taxonomy" id="1414727"/>
    <lineage>
        <taxon>Bacteria</taxon>
        <taxon>Pseudomonadati</taxon>
        <taxon>Bacteroidota</taxon>
        <taxon>Flavobacteriia</taxon>
        <taxon>Flavobacteriales</taxon>
        <taxon>Weeksellaceae</taxon>
        <taxon>Chryseobacterium group</taxon>
        <taxon>Chryseobacterium</taxon>
    </lineage>
</organism>
<evidence type="ECO:0000259" key="2">
    <source>
        <dbReference type="Pfam" id="PF04773"/>
    </source>
</evidence>
<keyword evidence="1" id="KW-0812">Transmembrane</keyword>
<name>A0A1B8ZZT9_9FLAO</name>
<dbReference type="PANTHER" id="PTHR30273:SF2">
    <property type="entry name" value="PROTEIN FECR"/>
    <property type="match status" value="1"/>
</dbReference>
<dbReference type="GO" id="GO:0016989">
    <property type="term" value="F:sigma factor antagonist activity"/>
    <property type="evidence" value="ECO:0007669"/>
    <property type="project" value="TreeGrafter"/>
</dbReference>
<dbReference type="Pfam" id="PF04773">
    <property type="entry name" value="FecR"/>
    <property type="match status" value="1"/>
</dbReference>
<reference evidence="4 5" key="1">
    <citation type="submission" date="2016-07" db="EMBL/GenBank/DDBJ databases">
        <authorList>
            <person name="Jeong J.-J."/>
            <person name="Kim D.W."/>
            <person name="Sang M.K."/>
            <person name="Choi I.-G."/>
            <person name="Kim K.D."/>
        </authorList>
    </citation>
    <scope>NUCLEOTIDE SEQUENCE [LARGE SCALE GENOMIC DNA]</scope>
    <source>
        <strain evidence="4 5">UTM-3</strain>
    </source>
</reference>
<dbReference type="EMBL" id="MAYH01000001">
    <property type="protein sequence ID" value="OCA77119.1"/>
    <property type="molecule type" value="Genomic_DNA"/>
</dbReference>
<evidence type="ECO:0000259" key="3">
    <source>
        <dbReference type="Pfam" id="PF16344"/>
    </source>
</evidence>
<dbReference type="Pfam" id="PF16344">
    <property type="entry name" value="FecR_C"/>
    <property type="match status" value="1"/>
</dbReference>
<gene>
    <name evidence="4" type="ORF">BBI01_01255</name>
</gene>
<keyword evidence="5" id="KW-1185">Reference proteome</keyword>
<dbReference type="OrthoDB" id="649666at2"/>
<dbReference type="AlphaFoldDB" id="A0A1B8ZZT9"/>
<dbReference type="Gene3D" id="2.60.120.1440">
    <property type="match status" value="1"/>
</dbReference>
<feature type="domain" description="Protein FecR C-terminal" evidence="3">
    <location>
        <begin position="321"/>
        <end position="388"/>
    </location>
</feature>
<dbReference type="InterPro" id="IPR032508">
    <property type="entry name" value="FecR_C"/>
</dbReference>
<keyword evidence="1" id="KW-0472">Membrane</keyword>
<evidence type="ECO:0000313" key="5">
    <source>
        <dbReference type="Proteomes" id="UP000092651"/>
    </source>
</evidence>
<dbReference type="InterPro" id="IPR006860">
    <property type="entry name" value="FecR"/>
</dbReference>
<evidence type="ECO:0000313" key="4">
    <source>
        <dbReference type="EMBL" id="OCA77119.1"/>
    </source>
</evidence>
<protein>
    <recommendedName>
        <fullName evidence="6">Iron dicitrate transport regulator FecR</fullName>
    </recommendedName>
</protein>
<feature type="transmembrane region" description="Helical" evidence="1">
    <location>
        <begin position="94"/>
        <end position="113"/>
    </location>
</feature>
<dbReference type="PANTHER" id="PTHR30273">
    <property type="entry name" value="PERIPLASMIC SIGNAL SENSOR AND SIGMA FACTOR ACTIVATOR FECR-RELATED"/>
    <property type="match status" value="1"/>
</dbReference>
<evidence type="ECO:0000256" key="1">
    <source>
        <dbReference type="SAM" id="Phobius"/>
    </source>
</evidence>
<accession>A0A1B8ZZT9</accession>
<dbReference type="Proteomes" id="UP000092651">
    <property type="component" value="Unassembled WGS sequence"/>
</dbReference>
<evidence type="ECO:0008006" key="6">
    <source>
        <dbReference type="Google" id="ProtNLM"/>
    </source>
</evidence>
<dbReference type="RefSeq" id="WP_065392873.1">
    <property type="nucleotide sequence ID" value="NZ_MAYH01000001.1"/>
</dbReference>
<feature type="domain" description="FecR protein" evidence="2">
    <location>
        <begin position="181"/>
        <end position="276"/>
    </location>
</feature>
<keyword evidence="1" id="KW-1133">Transmembrane helix</keyword>
<sequence>MEERRFNEELTIVPLLAKRARGEDLTDLEQQAIKIWLAKSKSNQELFDELQDPQQVGENLADFATADSTTESSLEKLHILLDQRERRSAQKRKGWFTAIAVVLAVAVSSMFYINYQSDGKPDRTGSPTIATDILPGTDQAILIFDKGETIQLNSQAIEIDNKGTYFADGKAIASDSMQYATLSTPRKGKSKITLPDGTKVWLNAESYLKFPSRFPLKDRMVELNGEGYFEVAHDSKKPFIVISNGQQVKVLGTKFNINAYENEVSIQTTLVSGKVELTNSQNTTPVILKPGQQGELFSLSSVFLVNNVDTEAFTAWTRNDFQFNGIPLKEVFRQLERWYDIDVDYSQVPTITVHATISREKKLSSVLYTLEQITNLKFDVQKGRRLTIIR</sequence>
<proteinExistence type="predicted"/>
<dbReference type="InterPro" id="IPR012373">
    <property type="entry name" value="Ferrdict_sens_TM"/>
</dbReference>
<dbReference type="FunFam" id="2.60.120.1440:FF:000001">
    <property type="entry name" value="Putative anti-sigma factor"/>
    <property type="match status" value="1"/>
</dbReference>
<comment type="caution">
    <text evidence="4">The sequence shown here is derived from an EMBL/GenBank/DDBJ whole genome shotgun (WGS) entry which is preliminary data.</text>
</comment>
<dbReference type="Gene3D" id="3.55.50.30">
    <property type="match status" value="1"/>
</dbReference>